<dbReference type="OrthoDB" id="8558084at2"/>
<dbReference type="GO" id="GO:0046872">
    <property type="term" value="F:metal ion binding"/>
    <property type="evidence" value="ECO:0007669"/>
    <property type="project" value="UniProtKB-KW"/>
</dbReference>
<keyword evidence="3" id="KW-0378">Hydrolase</keyword>
<keyword evidence="1" id="KW-0645">Protease</keyword>
<keyword evidence="2" id="KW-0479">Metal-binding</keyword>
<proteinExistence type="predicted"/>
<protein>
    <recommendedName>
        <fullName evidence="10">PRTRC system protein A</fullName>
    </recommendedName>
</protein>
<keyword evidence="4" id="KW-0862">Zinc</keyword>
<evidence type="ECO:0000256" key="1">
    <source>
        <dbReference type="ARBA" id="ARBA00022670"/>
    </source>
</evidence>
<dbReference type="InterPro" id="IPR022499">
    <property type="entry name" value="PRTRC_protein-A"/>
</dbReference>
<sequence>MDINAMTKALFPVVSVNTDGTIDPMEKPGTRYLIARNGIWLETTRPWLRAVVPHLTESFPVTPFGEIAARILETPPMNPEIMREFISSARKAAPAETGCWVFWNAKTGNQRMVKYEQTCTPDRIDYRRPDPGENEHLVWDIHSHGDDHAFFSDIDDADDFGDVKIAVVIGNVRSGQISIETRLVTREYTLTLMQGHLTEGVKYVANGTSFGFADGSPINNNDCRSGW</sequence>
<evidence type="ECO:0000256" key="2">
    <source>
        <dbReference type="ARBA" id="ARBA00022723"/>
    </source>
</evidence>
<organism evidence="8 9">
    <name type="scientific">Acidithiobacillus ferrooxidans</name>
    <name type="common">Thiobacillus ferrooxidans</name>
    <dbReference type="NCBI Taxonomy" id="920"/>
    <lineage>
        <taxon>Bacteria</taxon>
        <taxon>Pseudomonadati</taxon>
        <taxon>Pseudomonadota</taxon>
        <taxon>Acidithiobacillia</taxon>
        <taxon>Acidithiobacillales</taxon>
        <taxon>Acidithiobacillaceae</taxon>
        <taxon>Acidithiobacillus</taxon>
    </lineage>
</organism>
<dbReference type="Pfam" id="PF09436">
    <property type="entry name" value="DUF2016"/>
    <property type="match status" value="1"/>
</dbReference>
<evidence type="ECO:0000256" key="3">
    <source>
        <dbReference type="ARBA" id="ARBA00022801"/>
    </source>
</evidence>
<evidence type="ECO:0000313" key="8">
    <source>
        <dbReference type="EMBL" id="OAP93224.1"/>
    </source>
</evidence>
<evidence type="ECO:0000256" key="5">
    <source>
        <dbReference type="ARBA" id="ARBA00023049"/>
    </source>
</evidence>
<dbReference type="InterPro" id="IPR018560">
    <property type="entry name" value="DUF2016"/>
</dbReference>
<dbReference type="GO" id="GO:0008237">
    <property type="term" value="F:metallopeptidase activity"/>
    <property type="evidence" value="ECO:0007669"/>
    <property type="project" value="UniProtKB-KW"/>
</dbReference>
<keyword evidence="5" id="KW-0482">Metalloprotease</keyword>
<feature type="domain" description="JAB" evidence="7">
    <location>
        <begin position="80"/>
        <end position="172"/>
    </location>
</feature>
<gene>
    <name evidence="8" type="ORF">A4H96_01310</name>
</gene>
<evidence type="ECO:0000256" key="4">
    <source>
        <dbReference type="ARBA" id="ARBA00022833"/>
    </source>
</evidence>
<dbReference type="EMBL" id="LVXZ01000013">
    <property type="protein sequence ID" value="OAP93224.1"/>
    <property type="molecule type" value="Genomic_DNA"/>
</dbReference>
<dbReference type="Pfam" id="PF14464">
    <property type="entry name" value="Prok-JAB"/>
    <property type="match status" value="1"/>
</dbReference>
<keyword evidence="9" id="KW-1185">Reference proteome</keyword>
<dbReference type="GO" id="GO:0006508">
    <property type="term" value="P:proteolysis"/>
    <property type="evidence" value="ECO:0007669"/>
    <property type="project" value="UniProtKB-KW"/>
</dbReference>
<comment type="caution">
    <text evidence="8">The sequence shown here is derived from an EMBL/GenBank/DDBJ whole genome shotgun (WGS) entry which is preliminary data.</text>
</comment>
<name>A0A179BQC7_ACIFR</name>
<evidence type="ECO:0008006" key="10">
    <source>
        <dbReference type="Google" id="ProtNLM"/>
    </source>
</evidence>
<evidence type="ECO:0000259" key="7">
    <source>
        <dbReference type="Pfam" id="PF14464"/>
    </source>
</evidence>
<evidence type="ECO:0000313" key="9">
    <source>
        <dbReference type="Proteomes" id="UP000078302"/>
    </source>
</evidence>
<reference evidence="8 9" key="1">
    <citation type="submission" date="2016-04" db="EMBL/GenBank/DDBJ databases">
        <title>Acidithiobacillus ferrooxidans genome sequencing and assembly.</title>
        <authorList>
            <person name="Zhou Z."/>
        </authorList>
    </citation>
    <scope>NUCLEOTIDE SEQUENCE [LARGE SCALE GENOMIC DNA]</scope>
    <source>
        <strain evidence="8 9">BY0502</strain>
    </source>
</reference>
<dbReference type="Proteomes" id="UP000078302">
    <property type="component" value="Unassembled WGS sequence"/>
</dbReference>
<evidence type="ECO:0000259" key="6">
    <source>
        <dbReference type="Pfam" id="PF09436"/>
    </source>
</evidence>
<dbReference type="RefSeq" id="WP_064217913.1">
    <property type="nucleotide sequence ID" value="NZ_LVXZ01000013.1"/>
</dbReference>
<feature type="domain" description="DUF2016" evidence="6">
    <location>
        <begin position="4"/>
        <end position="71"/>
    </location>
</feature>
<dbReference type="AlphaFoldDB" id="A0A179BQC7"/>
<accession>A0A179BQC7</accession>
<dbReference type="InterPro" id="IPR028090">
    <property type="entry name" value="JAB_dom_prok"/>
</dbReference>
<dbReference type="NCBIfam" id="TIGR03735">
    <property type="entry name" value="PRTRC_A"/>
    <property type="match status" value="1"/>
</dbReference>